<organism evidence="2 3">
    <name type="scientific">Xanthomonas phaseoli pv. syngonii LMG 9055</name>
    <dbReference type="NCBI Taxonomy" id="1437878"/>
    <lineage>
        <taxon>Bacteria</taxon>
        <taxon>Pseudomonadati</taxon>
        <taxon>Pseudomonadota</taxon>
        <taxon>Gammaproteobacteria</taxon>
        <taxon>Lysobacterales</taxon>
        <taxon>Lysobacteraceae</taxon>
        <taxon>Xanthomonas</taxon>
    </lineage>
</organism>
<reference evidence="2 3" key="1">
    <citation type="journal article" date="2016" name="Plant Pathol.">
        <title>Genetic characterization of strains named as Xanthomonas axonopodis pv. dieffenbachiae leads to a taxonomic revision of the X. axonopodis species complex.</title>
        <authorList>
            <person name="Constantin E.C."/>
            <person name="Cleenwerck I."/>
            <person name="Maes M."/>
            <person name="Baeyen S."/>
            <person name="Van Malderghem C."/>
            <person name="De Vos P."/>
            <person name="Cottyn B."/>
        </authorList>
    </citation>
    <scope>NUCLEOTIDE SEQUENCE [LARGE SCALE GENOMIC DNA]</scope>
    <source>
        <strain evidence="3">LMG9055</strain>
    </source>
</reference>
<gene>
    <name evidence="2" type="ORF">IA54_021600</name>
</gene>
<keyword evidence="1" id="KW-0812">Transmembrane</keyword>
<feature type="transmembrane region" description="Helical" evidence="1">
    <location>
        <begin position="12"/>
        <end position="27"/>
    </location>
</feature>
<reference evidence="2 3" key="2">
    <citation type="journal article" date="2017" name="Plant Pathol.">
        <title>Pathogenicity and virulence gene content of Xanthomonas strains infecting Araceae, formerly known as Xanthomonas axonopodis pv. dieffenbachiae.</title>
        <authorList>
            <person name="Constantin E.C."/>
            <person name="Haegeman A."/>
            <person name="Van Vaerenbergh J."/>
            <person name="Baeyen S."/>
            <person name="Van Malderghem C."/>
            <person name="Maes M."/>
            <person name="Cottyn B."/>
        </authorList>
    </citation>
    <scope>NUCLEOTIDE SEQUENCE [LARGE SCALE GENOMIC DNA]</scope>
    <source>
        <strain evidence="3">LMG9055</strain>
    </source>
</reference>
<dbReference type="AlphaFoldDB" id="A0A1V9HDB4"/>
<accession>A0A1V9HDB4</accession>
<keyword evidence="1" id="KW-0472">Membrane</keyword>
<evidence type="ECO:0000313" key="3">
    <source>
        <dbReference type="Proteomes" id="UP000050343"/>
    </source>
</evidence>
<protein>
    <submittedName>
        <fullName evidence="2">Uncharacterized protein</fullName>
    </submittedName>
</protein>
<name>A0A1V9HDB4_9XANT</name>
<feature type="transmembrane region" description="Helical" evidence="1">
    <location>
        <begin position="39"/>
        <end position="61"/>
    </location>
</feature>
<keyword evidence="1" id="KW-1133">Transmembrane helix</keyword>
<sequence length="63" mass="7325">MERVMTPDLPPHVFLGGFVVLVLLLYFQKRKGWINGTQFYAYTLLSMVCLSGFSVYLRLFFAE</sequence>
<evidence type="ECO:0000256" key="1">
    <source>
        <dbReference type="SAM" id="Phobius"/>
    </source>
</evidence>
<proteinExistence type="predicted"/>
<evidence type="ECO:0000313" key="2">
    <source>
        <dbReference type="EMBL" id="OQP80871.1"/>
    </source>
</evidence>
<comment type="caution">
    <text evidence="2">The sequence shown here is derived from an EMBL/GenBank/DDBJ whole genome shotgun (WGS) entry which is preliminary data.</text>
</comment>
<dbReference type="EMBL" id="JPUO02000107">
    <property type="protein sequence ID" value="OQP80871.1"/>
    <property type="molecule type" value="Genomic_DNA"/>
</dbReference>
<dbReference type="Proteomes" id="UP000050343">
    <property type="component" value="Unassembled WGS sequence"/>
</dbReference>